<feature type="domain" description="Laminin IV type A" evidence="14">
    <location>
        <begin position="944"/>
        <end position="1133"/>
    </location>
</feature>
<evidence type="ECO:0000256" key="10">
    <source>
        <dbReference type="PROSITE-ProRule" id="PRU00460"/>
    </source>
</evidence>
<feature type="disulfide bond" evidence="10">
    <location>
        <begin position="1350"/>
        <end position="1359"/>
    </location>
</feature>
<evidence type="ECO:0000256" key="3">
    <source>
        <dbReference type="ARBA" id="ARBA00022530"/>
    </source>
</evidence>
<feature type="disulfide bond" evidence="10">
    <location>
        <begin position="815"/>
        <end position="827"/>
    </location>
</feature>
<feature type="disulfide bond" evidence="10">
    <location>
        <begin position="1329"/>
        <end position="1341"/>
    </location>
</feature>
<dbReference type="PROSITE" id="PS50027">
    <property type="entry name" value="EGF_LAM_2"/>
    <property type="match status" value="10"/>
</dbReference>
<feature type="disulfide bond" evidence="10">
    <location>
        <begin position="883"/>
        <end position="892"/>
    </location>
</feature>
<keyword evidence="6" id="KW-0084">Basement membrane</keyword>
<evidence type="ECO:0000256" key="12">
    <source>
        <dbReference type="SAM" id="SignalP"/>
    </source>
</evidence>
<dbReference type="PANTHER" id="PTHR10574:SF444">
    <property type="entry name" value="BASEMENT MEMBRANE-SPECIFIC HEPARAN SULFATE PROTEOGLYCAN CORE PROTEIN"/>
    <property type="match status" value="1"/>
</dbReference>
<feature type="disulfide bond" evidence="10">
    <location>
        <begin position="374"/>
        <end position="383"/>
    </location>
</feature>
<dbReference type="CDD" id="cd00055">
    <property type="entry name" value="EGF_Lam"/>
    <property type="match status" value="15"/>
</dbReference>
<feature type="signal peptide" evidence="12">
    <location>
        <begin position="1"/>
        <end position="20"/>
    </location>
</feature>
<dbReference type="Pfam" id="PF24973">
    <property type="entry name" value="EGF_LMN_ATRN"/>
    <property type="match status" value="2"/>
</dbReference>
<dbReference type="GO" id="GO:0009888">
    <property type="term" value="P:tissue development"/>
    <property type="evidence" value="ECO:0007669"/>
    <property type="project" value="TreeGrafter"/>
</dbReference>
<dbReference type="SUPFAM" id="SSF57196">
    <property type="entry name" value="EGF/Laminin"/>
    <property type="match status" value="13"/>
</dbReference>
<comment type="subcellular location">
    <subcellularLocation>
        <location evidence="1">Secreted</location>
        <location evidence="1">Extracellular space</location>
        <location evidence="1">Extracellular matrix</location>
        <location evidence="1">Basement membrane</location>
    </subcellularLocation>
</comment>
<dbReference type="InterPro" id="IPR008979">
    <property type="entry name" value="Galactose-bd-like_sf"/>
</dbReference>
<keyword evidence="17" id="KW-1185">Reference proteome</keyword>
<dbReference type="FunFam" id="2.10.25.10:FF:000094">
    <property type="entry name" value="Laminin subunit alpha-2"/>
    <property type="match status" value="1"/>
</dbReference>
<feature type="domain" description="Laminin EGF-like" evidence="13">
    <location>
        <begin position="351"/>
        <end position="403"/>
    </location>
</feature>
<keyword evidence="9 10" id="KW-0424">Laminin EGF-like domain</keyword>
<feature type="domain" description="Laminin EGF-like" evidence="13">
    <location>
        <begin position="1378"/>
        <end position="1424"/>
    </location>
</feature>
<evidence type="ECO:0000256" key="7">
    <source>
        <dbReference type="ARBA" id="ARBA00023157"/>
    </source>
</evidence>
<dbReference type="PROSITE" id="PS51117">
    <property type="entry name" value="LAMININ_NTER"/>
    <property type="match status" value="1"/>
</dbReference>
<feature type="disulfide bond" evidence="10">
    <location>
        <begin position="427"/>
        <end position="436"/>
    </location>
</feature>
<comment type="caution">
    <text evidence="10">Lacks conserved residue(s) required for the propagation of feature annotation.</text>
</comment>
<feature type="domain" description="Laminin EGF-like" evidence="13">
    <location>
        <begin position="862"/>
        <end position="912"/>
    </location>
</feature>
<feature type="disulfide bond" evidence="10">
    <location>
        <begin position="1399"/>
        <end position="1408"/>
    </location>
</feature>
<sequence length="2084" mass="230140">MRFGFVNIIFITKLFDFVTSQCADQLPCFAAPLDISKNEGFNLNINSLCGSPPEDFCAGVDCNFKCDGNDPTNSYSPSRITDAYELETFWKSRNFDEPVTMVFDFGSKMILHQITITFQFEFPNGLYIQKSSDDGTTYLTLMYYAIRCNDTFQLAEANKYNRLDVLCFKLNPTSNQQLYQISYAPRRDNYVATEVLKGGIVRDYYIATNVKIILEEFFKPSDFNPNVADRRKFYFAIRDVDIQASCYCNGMSNQCDDKDFGKCVCQKNTEGNNCERCKPLFNNKPWTFGQACDGCTCNNHASSCFYNAAKGVGVCQNCIHNTKGDECDECKSGFFRNTTFLISSPEACAECDCDTAGVLFGSHICDPLSGKCICKIFVEGDRCDTCKDGFFGLSGELIQGCDVCDCSTSGTVAGQQVCNKTSGQCLCKEGFTDRRCSTCKPGYYGFPVSAPSQCVECNCNPSGSVNMTCDQSGQCFCRDFYFDRTCSSIRIGYFSANVWQLWFGSISAVVSSPVAYTYRSINITDASGNTFFVLGYVLGLDPLGREVTKLTYTFDIPGISNYEVFVQYMSANDFSNAQIVFNLLSGFTRYSCNNGANYVETKVATTLVGNLPSADNTASFGTACLTKGRYSMELWFPANSASFQSSTAKIFIMAMLLIPKYQHSIRYLSANLQTKAQIVKYYGLAQNLQVWSQQEAQGAVYMSYLYGSLYDDGFSCNCDPVGSINPAVCNTYGGQCNCKQNIYGRTCSTCLPDHYNFTSGLGCRECDCNLEGSDNNSCDPNTGQCPCKSNVIGRTCNKCALNYYGISSAQGCRACACNPLYSVSSSCDQSGNCRCKPGVSGAKCTQCANGYYDLTINGCKSCDCNPLGTAGNRCNTASGICNCKALTMGERCANCTVGYYGFSSEFPDTCLKCHCTGKTSDCDVAPGYYIMFVNTTFSTRRDNNLLEGWKSVDENGVNTGKGSWNWAPEYSIERGFLKVDDTNNSPQLYFSAPDIYLGNKRSSYMYYLTFDMTQQSVTNPRNRQQEGDIIIKGKNQNFKLVTLVTLVPLQYQRFRSYKIKFYEKNWFKNTPSGDNPSSLEMLNTLSDLEYIYIRAKWTSNDGEFCGLSNVVMQYSTYNIGSSTGLTPARNVEYCNCPVQYSGQFCQECNVGFTRDPPNGGASDDCKACQCNSHAAFCDKANGTCFNCLHNTKGNNCEFCKDGFYGTATNKQPDDCKSCLCPGGPHAPNQFATKCSLNNDNSHTCTDCQTGYTGQRCERCSDGYYGNPMDPRGKCQKCTCNGNIDPSAAGNCNTETGECLRCLYDTFGKECEFCRPGFFGDAIAKSCRACSCNTLGSVDTSCQNMTGQCNCRPNVVGRICDKCAENTYDFNSADGCKLCQCHLKGSKTQQCNLVTGKCECNPRVEGDKCDRCATGYYDLDKGCLPCNCNTSFTVSNTTCHPQTGQCQCRDSSLGGPYSGRTCSECSVNAIGTPPHCELCHSPCYDNWNNYINREASEIARMQANVTSLLSKFGGMSYERIEMELDWLNGNLSAASTSFSGARYNTSEKLEQFKVIETKIVEYEGVTQDVEQQLTASSEFFTTTVAKFDGTVKLSAQVPQPSALSLIKIRVRRDVHLIPITVNASYVMQMAEGFIASSKTNRVSGRAIFMTVQDQYEKIVSSNTTIADAAQKLSEAVSDLSKAAAERSKVEDILDTQYKAAFATNTYELKKIHDIVASIMIMQNKTVTIHQAALTTLESAKMVINQAEANANKRRSDASTVVQKVSRMKVEAVTLKTSAMNQEKTADDLKRKVDDVLLDVQEELQKLSDAVLSIAQSRNSTLNILNLAYEITNMTMPISLSEIQELSEKIQNTAINEGMINSTFADAQTGLRKAQEVQERSKEALDLSQNTLQQIQNLELTMSQSSSIRQESIKVQTETDIMIRHIQNISAEIEQVYSTTSGQGGETLSLLKSAITQAESNKMCFVNAKSMIDNATVVSQAARKTANEAYGIHQTNSEQVPQYAKTINDLYMSTSTIHTQAEMAKQSADKLFDDVTEAETLLNEFNAQKNEMEQLKSETISLEAELNDLLLKFEAEKIKFKSCNNP</sequence>
<dbReference type="RefSeq" id="XP_066927750.1">
    <property type="nucleotide sequence ID" value="XM_067071649.1"/>
</dbReference>
<dbReference type="InterPro" id="IPR056863">
    <property type="entry name" value="LMN_ATRN_NET-like_EGF"/>
</dbReference>
<accession>A0A7M5VH61</accession>
<evidence type="ECO:0000256" key="4">
    <source>
        <dbReference type="ARBA" id="ARBA00022729"/>
    </source>
</evidence>
<dbReference type="FunFam" id="2.10.25.10:FF:000090">
    <property type="entry name" value="laminin subunit alpha"/>
    <property type="match status" value="4"/>
</dbReference>
<feature type="domain" description="Laminin EGF-like" evidence="13">
    <location>
        <begin position="1329"/>
        <end position="1377"/>
    </location>
</feature>
<feature type="disulfide bond" evidence="10">
    <location>
        <begin position="1380"/>
        <end position="1397"/>
    </location>
</feature>
<feature type="coiled-coil region" evidence="11">
    <location>
        <begin position="2033"/>
        <end position="2070"/>
    </location>
</feature>
<feature type="disulfide bond" evidence="10">
    <location>
        <begin position="1331"/>
        <end position="1348"/>
    </location>
</feature>
<dbReference type="InterPro" id="IPR008211">
    <property type="entry name" value="Laminin_N"/>
</dbReference>
<feature type="disulfide bond" evidence="10">
    <location>
        <begin position="768"/>
        <end position="785"/>
    </location>
</feature>
<evidence type="ECO:0000256" key="5">
    <source>
        <dbReference type="ARBA" id="ARBA00022737"/>
    </source>
</evidence>
<dbReference type="SMART" id="SM00281">
    <property type="entry name" value="LamB"/>
    <property type="match status" value="1"/>
</dbReference>
<dbReference type="FunFam" id="2.10.25.10:FF:000775">
    <property type="entry name" value="Predicted protein"/>
    <property type="match status" value="1"/>
</dbReference>
<dbReference type="InterPro" id="IPR000742">
    <property type="entry name" value="EGF"/>
</dbReference>
<feature type="disulfide bond" evidence="10">
    <location>
        <begin position="265"/>
        <end position="274"/>
    </location>
</feature>
<dbReference type="FunFam" id="2.10.25.10:FF:000130">
    <property type="entry name" value="Laminin subunit beta 1"/>
    <property type="match status" value="1"/>
</dbReference>
<feature type="disulfide bond" evidence="10">
    <location>
        <begin position="862"/>
        <end position="874"/>
    </location>
</feature>
<keyword evidence="3" id="KW-0272">Extracellular matrix</keyword>
<feature type="domain" description="Laminin EGF-like" evidence="13">
    <location>
        <begin position="246"/>
        <end position="297"/>
    </location>
</feature>
<protein>
    <submittedName>
        <fullName evidence="16">Uncharacterized protein</fullName>
    </submittedName>
</protein>
<keyword evidence="11" id="KW-0175">Coiled coil</keyword>
<dbReference type="OrthoDB" id="5985440at2759"/>
<keyword evidence="2" id="KW-0964">Secreted</keyword>
<dbReference type="PRINTS" id="PR00011">
    <property type="entry name" value="EGFLAMININ"/>
</dbReference>
<evidence type="ECO:0000259" key="14">
    <source>
        <dbReference type="PROSITE" id="PS51115"/>
    </source>
</evidence>
<dbReference type="Gene3D" id="2.60.120.260">
    <property type="entry name" value="Galactose-binding domain-like"/>
    <property type="match status" value="1"/>
</dbReference>
<dbReference type="FunFam" id="2.10.25.10:FF:000011">
    <property type="entry name" value="Cadherin EGF LAG seven-pass G-type receptor"/>
    <property type="match status" value="1"/>
</dbReference>
<dbReference type="PROSITE" id="PS51115">
    <property type="entry name" value="LAMININ_IVA"/>
    <property type="match status" value="1"/>
</dbReference>
<dbReference type="InterPro" id="IPR050440">
    <property type="entry name" value="Laminin/Netrin_ECM"/>
</dbReference>
<evidence type="ECO:0000256" key="2">
    <source>
        <dbReference type="ARBA" id="ARBA00022525"/>
    </source>
</evidence>
<evidence type="ECO:0000259" key="15">
    <source>
        <dbReference type="PROSITE" id="PS51117"/>
    </source>
</evidence>
<dbReference type="PROSITE" id="PS01248">
    <property type="entry name" value="EGF_LAM_1"/>
    <property type="match status" value="4"/>
</dbReference>
<feature type="domain" description="Laminin EGF-like" evidence="13">
    <location>
        <begin position="815"/>
        <end position="861"/>
    </location>
</feature>
<keyword evidence="7 10" id="KW-1015">Disulfide bond</keyword>
<evidence type="ECO:0000259" key="13">
    <source>
        <dbReference type="PROSITE" id="PS50027"/>
    </source>
</evidence>
<feature type="domain" description="Laminin EGF-like" evidence="13">
    <location>
        <begin position="404"/>
        <end position="461"/>
    </location>
</feature>
<feature type="chain" id="PRO_5029835837" evidence="12">
    <location>
        <begin position="21"/>
        <end position="2084"/>
    </location>
</feature>
<evidence type="ECO:0000313" key="16">
    <source>
        <dbReference type="EnsemblMetazoa" id="CLYHEMP012616.1"/>
    </source>
</evidence>
<feature type="disulfide bond" evidence="10">
    <location>
        <begin position="766"/>
        <end position="778"/>
    </location>
</feature>
<dbReference type="FunFam" id="2.10.25.10:FF:000188">
    <property type="entry name" value="Laminin subunit gamma 2"/>
    <property type="match status" value="2"/>
</dbReference>
<feature type="domain" description="Laminin EGF-like" evidence="13">
    <location>
        <begin position="716"/>
        <end position="765"/>
    </location>
</feature>
<feature type="disulfide bond" evidence="10">
    <location>
        <begin position="787"/>
        <end position="796"/>
    </location>
</feature>
<feature type="domain" description="Laminin EGF-like" evidence="13">
    <location>
        <begin position="1168"/>
        <end position="1217"/>
    </location>
</feature>
<feature type="disulfide bond" evidence="10">
    <location>
        <begin position="864"/>
        <end position="881"/>
    </location>
</feature>
<dbReference type="SUPFAM" id="SSF49785">
    <property type="entry name" value="Galactose-binding domain-like"/>
    <property type="match status" value="1"/>
</dbReference>
<keyword evidence="5" id="KW-0677">Repeat</keyword>
<dbReference type="Pfam" id="PF00055">
    <property type="entry name" value="Laminin_N"/>
    <property type="match status" value="1"/>
</dbReference>
<dbReference type="Pfam" id="PF00052">
    <property type="entry name" value="Laminin_B"/>
    <property type="match status" value="1"/>
</dbReference>
<dbReference type="Gene3D" id="2.10.25.10">
    <property type="entry name" value="Laminin"/>
    <property type="match status" value="14"/>
</dbReference>
<organism evidence="16 17">
    <name type="scientific">Clytia hemisphaerica</name>
    <dbReference type="NCBI Taxonomy" id="252671"/>
    <lineage>
        <taxon>Eukaryota</taxon>
        <taxon>Metazoa</taxon>
        <taxon>Cnidaria</taxon>
        <taxon>Hydrozoa</taxon>
        <taxon>Hydroidolina</taxon>
        <taxon>Leptothecata</taxon>
        <taxon>Obeliida</taxon>
        <taxon>Clytiidae</taxon>
        <taxon>Clytia</taxon>
    </lineage>
</organism>
<evidence type="ECO:0000256" key="1">
    <source>
        <dbReference type="ARBA" id="ARBA00004302"/>
    </source>
</evidence>
<dbReference type="GO" id="GO:0005604">
    <property type="term" value="C:basement membrane"/>
    <property type="evidence" value="ECO:0007669"/>
    <property type="project" value="UniProtKB-SubCell"/>
</dbReference>
<dbReference type="GeneID" id="136815201"/>
<proteinExistence type="predicted"/>
<dbReference type="InterPro" id="IPR000034">
    <property type="entry name" value="Laminin_IV"/>
</dbReference>
<keyword evidence="4 12" id="KW-0732">Signal</keyword>
<dbReference type="InterPro" id="IPR002049">
    <property type="entry name" value="LE_dom"/>
</dbReference>
<feature type="domain" description="Laminin EGF-like" evidence="13">
    <location>
        <begin position="766"/>
        <end position="814"/>
    </location>
</feature>
<reference evidence="16" key="1">
    <citation type="submission" date="2021-01" db="UniProtKB">
        <authorList>
            <consortium name="EnsemblMetazoa"/>
        </authorList>
    </citation>
    <scope>IDENTIFICATION</scope>
</reference>
<dbReference type="SMART" id="SM00136">
    <property type="entry name" value="LamNT"/>
    <property type="match status" value="1"/>
</dbReference>
<dbReference type="PANTHER" id="PTHR10574">
    <property type="entry name" value="NETRIN/LAMININ-RELATED"/>
    <property type="match status" value="1"/>
</dbReference>
<dbReference type="EnsemblMetazoa" id="CLYHEMT012616.1">
    <property type="protein sequence ID" value="CLYHEMP012616.1"/>
    <property type="gene ID" value="CLYHEMG012616"/>
</dbReference>
<evidence type="ECO:0000256" key="11">
    <source>
        <dbReference type="SAM" id="Coils"/>
    </source>
</evidence>
<dbReference type="FunFam" id="2.10.25.10:FF:000209">
    <property type="entry name" value="Laminin subunit alpha 5"/>
    <property type="match status" value="1"/>
</dbReference>
<feature type="disulfide bond" evidence="10">
    <location>
        <begin position="738"/>
        <end position="747"/>
    </location>
</feature>
<feature type="disulfide bond" evidence="10">
    <location>
        <begin position="835"/>
        <end position="844"/>
    </location>
</feature>
<feature type="domain" description="Laminin N-terminal" evidence="15">
    <location>
        <begin position="24"/>
        <end position="245"/>
    </location>
</feature>
<dbReference type="SMART" id="SM00181">
    <property type="entry name" value="EGF"/>
    <property type="match status" value="7"/>
</dbReference>
<name>A0A7M5VH61_9CNID</name>
<evidence type="ECO:0000256" key="6">
    <source>
        <dbReference type="ARBA" id="ARBA00022869"/>
    </source>
</evidence>
<keyword evidence="8" id="KW-0325">Glycoprotein</keyword>
<dbReference type="Pfam" id="PF00053">
    <property type="entry name" value="EGF_laminin"/>
    <property type="match status" value="13"/>
</dbReference>
<evidence type="ECO:0000256" key="8">
    <source>
        <dbReference type="ARBA" id="ARBA00023180"/>
    </source>
</evidence>
<dbReference type="SMART" id="SM00180">
    <property type="entry name" value="EGF_Lam"/>
    <property type="match status" value="15"/>
</dbReference>
<feature type="disulfide bond" evidence="10">
    <location>
        <begin position="1378"/>
        <end position="1390"/>
    </location>
</feature>
<dbReference type="Proteomes" id="UP000594262">
    <property type="component" value="Unplaced"/>
</dbReference>
<dbReference type="GO" id="GO:0009887">
    <property type="term" value="P:animal organ morphogenesis"/>
    <property type="evidence" value="ECO:0007669"/>
    <property type="project" value="TreeGrafter"/>
</dbReference>
<evidence type="ECO:0000313" key="17">
    <source>
        <dbReference type="Proteomes" id="UP000594262"/>
    </source>
</evidence>
<evidence type="ECO:0000256" key="9">
    <source>
        <dbReference type="ARBA" id="ARBA00023292"/>
    </source>
</evidence>
<feature type="disulfide bond" evidence="10">
    <location>
        <begin position="1187"/>
        <end position="1196"/>
    </location>
</feature>